<dbReference type="InterPro" id="IPR036138">
    <property type="entry name" value="PBP_dimer_sf"/>
</dbReference>
<dbReference type="Gene3D" id="3.30.1390.30">
    <property type="entry name" value="Penicillin-binding protein 2a, domain 3"/>
    <property type="match status" value="1"/>
</dbReference>
<dbReference type="Pfam" id="PF00905">
    <property type="entry name" value="Transpeptidase"/>
    <property type="match status" value="1"/>
</dbReference>
<comment type="similarity">
    <text evidence="2">Belongs to the transpeptidase family.</text>
</comment>
<feature type="domain" description="Penicillin-binding protein transpeptidase" evidence="4">
    <location>
        <begin position="214"/>
        <end position="521"/>
    </location>
</feature>
<dbReference type="SUPFAM" id="SSF56601">
    <property type="entry name" value="beta-lactamase/transpeptidase-like"/>
    <property type="match status" value="1"/>
</dbReference>
<dbReference type="InterPro" id="IPR050515">
    <property type="entry name" value="Beta-lactam/transpept"/>
</dbReference>
<dbReference type="Proteomes" id="UP000217785">
    <property type="component" value="Unassembled WGS sequence"/>
</dbReference>
<dbReference type="GO" id="GO:0005886">
    <property type="term" value="C:plasma membrane"/>
    <property type="evidence" value="ECO:0007669"/>
    <property type="project" value="TreeGrafter"/>
</dbReference>
<dbReference type="GO" id="GO:0071972">
    <property type="term" value="F:peptidoglycan L,D-transpeptidase activity"/>
    <property type="evidence" value="ECO:0007669"/>
    <property type="project" value="TreeGrafter"/>
</dbReference>
<dbReference type="EMBL" id="BDUF01000056">
    <property type="protein sequence ID" value="GAX90309.1"/>
    <property type="molecule type" value="Genomic_DNA"/>
</dbReference>
<dbReference type="InterPro" id="IPR012338">
    <property type="entry name" value="Beta-lactam/transpept-like"/>
</dbReference>
<keyword evidence="7" id="KW-1185">Reference proteome</keyword>
<comment type="subcellular location">
    <subcellularLocation>
        <location evidence="1">Membrane</location>
    </subcellularLocation>
</comment>
<dbReference type="Pfam" id="PF03717">
    <property type="entry name" value="PBP_dimer"/>
    <property type="match status" value="1"/>
</dbReference>
<protein>
    <submittedName>
        <fullName evidence="6">DUF421 domain-containing protein</fullName>
    </submittedName>
</protein>
<dbReference type="GO" id="GO:0071555">
    <property type="term" value="P:cell wall organization"/>
    <property type="evidence" value="ECO:0007669"/>
    <property type="project" value="TreeGrafter"/>
</dbReference>
<evidence type="ECO:0000256" key="2">
    <source>
        <dbReference type="ARBA" id="ARBA00007171"/>
    </source>
</evidence>
<name>A0A292YN33_9BACL</name>
<dbReference type="SUPFAM" id="SSF56519">
    <property type="entry name" value="Penicillin binding protein dimerisation domain"/>
    <property type="match status" value="1"/>
</dbReference>
<proteinExistence type="inferred from homology"/>
<sequence>MIDSGRGDILDRHGRSLTGSRIRGVLVMPLWAEGPDPVKVEEMARILRLRPEVLRNGLAKINRPSLLRTPAGDGKEQIVEITEEQAKLIEKLELPGVYPKEVKVRYGENSLARHVIGFIGQDPELVRQAFGGKYPLHEQIGKMGLEFLFQDDLRGLGYNKSISYFIDAGKRPVNGLGIRVTDEENRALSVKTTLDLDVQKAVETSMEKHGLNKGSVVILDARTEEILAMASRPQYDQNAPVTRGEYPVNKAVQADFPGSVFKVVVAAAALEKGVVRPADPFYCPGYIEIGDGKLNCWAEHGSITAEQGFARSCNVVFASLAMKLGRPAIEEYARKMGLGQLVTQPVDGKPQLYGEEHGQIFAKKETSYRLLANTGIGQEDVRMSPLQAAHMMAVILNNGIAGKPRLVQELLTSTDGMLYKTYPAAKQQGPLLDKETAAELRKWMRQTVDSPKGTAHLLASAKVPLAGKTGTAQTGMAGLHHHWFAGYAPADKPKYIIVVMAEDVATDSGSQLVQNVTKEIVDQLF</sequence>
<evidence type="ECO:0000256" key="1">
    <source>
        <dbReference type="ARBA" id="ARBA00004370"/>
    </source>
</evidence>
<evidence type="ECO:0000256" key="3">
    <source>
        <dbReference type="ARBA" id="ARBA00023136"/>
    </source>
</evidence>
<reference evidence="7" key="1">
    <citation type="submission" date="2017-07" db="EMBL/GenBank/DDBJ databases">
        <title>Draft genome sequence of Effusibacillus lacus strain skLN1.</title>
        <authorList>
            <person name="Watanabe M."/>
            <person name="Kojima H."/>
            <person name="Fukui M."/>
        </authorList>
    </citation>
    <scope>NUCLEOTIDE SEQUENCE [LARGE SCALE GENOMIC DNA]</scope>
    <source>
        <strain evidence="7">skLN1</strain>
    </source>
</reference>
<dbReference type="GO" id="GO:0008658">
    <property type="term" value="F:penicillin binding"/>
    <property type="evidence" value="ECO:0007669"/>
    <property type="project" value="InterPro"/>
</dbReference>
<dbReference type="PANTHER" id="PTHR30627:SF24">
    <property type="entry name" value="PENICILLIN-BINDING PROTEIN 4B"/>
    <property type="match status" value="1"/>
</dbReference>
<dbReference type="InterPro" id="IPR005311">
    <property type="entry name" value="PBP_dimer"/>
</dbReference>
<gene>
    <name evidence="6" type="ORF">EFBL_1935</name>
</gene>
<accession>A0A292YN33</accession>
<dbReference type="InterPro" id="IPR001460">
    <property type="entry name" value="PCN-bd_Tpept"/>
</dbReference>
<dbReference type="AlphaFoldDB" id="A0A292YN33"/>
<evidence type="ECO:0000259" key="4">
    <source>
        <dbReference type="Pfam" id="PF00905"/>
    </source>
</evidence>
<evidence type="ECO:0000313" key="6">
    <source>
        <dbReference type="EMBL" id="GAX90309.1"/>
    </source>
</evidence>
<evidence type="ECO:0000259" key="5">
    <source>
        <dbReference type="Pfam" id="PF03717"/>
    </source>
</evidence>
<evidence type="ECO:0000313" key="7">
    <source>
        <dbReference type="Proteomes" id="UP000217785"/>
    </source>
</evidence>
<dbReference type="Gene3D" id="3.40.710.10">
    <property type="entry name" value="DD-peptidase/beta-lactamase superfamily"/>
    <property type="match status" value="1"/>
</dbReference>
<feature type="domain" description="Penicillin-binding protein dimerisation" evidence="5">
    <location>
        <begin position="2"/>
        <end position="155"/>
    </location>
</feature>
<keyword evidence="3" id="KW-0472">Membrane</keyword>
<comment type="caution">
    <text evidence="6">The sequence shown here is derived from an EMBL/GenBank/DDBJ whole genome shotgun (WGS) entry which is preliminary data.</text>
</comment>
<dbReference type="Gene3D" id="3.90.1310.10">
    <property type="entry name" value="Penicillin-binding protein 2a (Domain 2)"/>
    <property type="match status" value="1"/>
</dbReference>
<dbReference type="PANTHER" id="PTHR30627">
    <property type="entry name" value="PEPTIDOGLYCAN D,D-TRANSPEPTIDASE"/>
    <property type="match status" value="1"/>
</dbReference>
<organism evidence="6 7">
    <name type="scientific">Effusibacillus lacus</name>
    <dbReference type="NCBI Taxonomy" id="1348429"/>
    <lineage>
        <taxon>Bacteria</taxon>
        <taxon>Bacillati</taxon>
        <taxon>Bacillota</taxon>
        <taxon>Bacilli</taxon>
        <taxon>Bacillales</taxon>
        <taxon>Alicyclobacillaceae</taxon>
        <taxon>Effusibacillus</taxon>
    </lineage>
</organism>